<sequence>MKFTEKIKHPEFWRNFTRIAIPFFIIVIVFSLLWNSWSQIFSGDFAAVAETNFNDGKWKTFFGVKIVVCVIYGLYVTNKNMK</sequence>
<organism evidence="2 3">
    <name type="scientific">Polaribacter vadi</name>
    <dbReference type="NCBI Taxonomy" id="1774273"/>
    <lineage>
        <taxon>Bacteria</taxon>
        <taxon>Pseudomonadati</taxon>
        <taxon>Bacteroidota</taxon>
        <taxon>Flavobacteriia</taxon>
        <taxon>Flavobacteriales</taxon>
        <taxon>Flavobacteriaceae</taxon>
    </lineage>
</organism>
<name>A0A1B8TU12_9FLAO</name>
<dbReference type="OrthoDB" id="1446382at2"/>
<dbReference type="Proteomes" id="UP000092584">
    <property type="component" value="Unassembled WGS sequence"/>
</dbReference>
<evidence type="ECO:0000256" key="1">
    <source>
        <dbReference type="SAM" id="Phobius"/>
    </source>
</evidence>
<dbReference type="AlphaFoldDB" id="A0A1B8TU12"/>
<keyword evidence="3" id="KW-1185">Reference proteome</keyword>
<keyword evidence="1" id="KW-1133">Transmembrane helix</keyword>
<gene>
    <name evidence="2" type="ORF">LPB3_13200</name>
</gene>
<feature type="transmembrane region" description="Helical" evidence="1">
    <location>
        <begin position="21"/>
        <end position="40"/>
    </location>
</feature>
<dbReference type="KEGG" id="pob:LPB03_13185"/>
<evidence type="ECO:0000313" key="2">
    <source>
        <dbReference type="EMBL" id="OBY63080.1"/>
    </source>
</evidence>
<evidence type="ECO:0000313" key="3">
    <source>
        <dbReference type="Proteomes" id="UP000092584"/>
    </source>
</evidence>
<protein>
    <submittedName>
        <fullName evidence="2">Uncharacterized protein</fullName>
    </submittedName>
</protein>
<dbReference type="STRING" id="1774273.LPB03_13185"/>
<proteinExistence type="predicted"/>
<keyword evidence="1" id="KW-0812">Transmembrane</keyword>
<keyword evidence="1" id="KW-0472">Membrane</keyword>
<dbReference type="RefSeq" id="WP_065320056.1">
    <property type="nucleotide sequence ID" value="NZ_CP017477.1"/>
</dbReference>
<dbReference type="EMBL" id="LSFM01000023">
    <property type="protein sequence ID" value="OBY63080.1"/>
    <property type="molecule type" value="Genomic_DNA"/>
</dbReference>
<accession>A0A1B8TU12</accession>
<comment type="caution">
    <text evidence="2">The sequence shown here is derived from an EMBL/GenBank/DDBJ whole genome shotgun (WGS) entry which is preliminary data.</text>
</comment>
<reference evidence="3" key="1">
    <citation type="submission" date="2016-02" db="EMBL/GenBank/DDBJ databases">
        <authorList>
            <person name="Shin S.-K."/>
            <person name="Yi H."/>
            <person name="Kim E."/>
        </authorList>
    </citation>
    <scope>NUCLEOTIDE SEQUENCE [LARGE SCALE GENOMIC DNA]</scope>
    <source>
        <strain evidence="3">LPB0003</strain>
    </source>
</reference>
<feature type="transmembrane region" description="Helical" evidence="1">
    <location>
        <begin position="60"/>
        <end position="77"/>
    </location>
</feature>